<feature type="binding site" evidence="3">
    <location>
        <position position="56"/>
    </location>
    <ligand>
        <name>ATP</name>
        <dbReference type="ChEBI" id="CHEBI:30616"/>
    </ligand>
</feature>
<keyword evidence="6" id="KW-0808">Transferase</keyword>
<feature type="compositionally biased region" description="Low complexity" evidence="4">
    <location>
        <begin position="479"/>
        <end position="493"/>
    </location>
</feature>
<dbReference type="SUPFAM" id="SSF56112">
    <property type="entry name" value="Protein kinase-like (PK-like)"/>
    <property type="match status" value="1"/>
</dbReference>
<name>A0AAD6Y214_9AGAR</name>
<keyword evidence="6" id="KW-0418">Kinase</keyword>
<feature type="domain" description="Protein kinase" evidence="5">
    <location>
        <begin position="23"/>
        <end position="291"/>
    </location>
</feature>
<evidence type="ECO:0000256" key="3">
    <source>
        <dbReference type="PROSITE-ProRule" id="PRU10141"/>
    </source>
</evidence>
<dbReference type="PROSITE" id="PS00108">
    <property type="entry name" value="PROTEIN_KINASE_ST"/>
    <property type="match status" value="1"/>
</dbReference>
<evidence type="ECO:0000256" key="1">
    <source>
        <dbReference type="ARBA" id="ARBA00022741"/>
    </source>
</evidence>
<keyword evidence="2 3" id="KW-0067">ATP-binding</keyword>
<evidence type="ECO:0000313" key="6">
    <source>
        <dbReference type="EMBL" id="KAJ7195379.1"/>
    </source>
</evidence>
<evidence type="ECO:0000256" key="4">
    <source>
        <dbReference type="SAM" id="MobiDB-lite"/>
    </source>
</evidence>
<dbReference type="InterPro" id="IPR000719">
    <property type="entry name" value="Prot_kinase_dom"/>
</dbReference>
<dbReference type="PANTHER" id="PTHR24348">
    <property type="entry name" value="SERINE/THREONINE-PROTEIN KINASE UNC-51-RELATED"/>
    <property type="match status" value="1"/>
</dbReference>
<evidence type="ECO:0000313" key="7">
    <source>
        <dbReference type="Proteomes" id="UP001219525"/>
    </source>
</evidence>
<dbReference type="Proteomes" id="UP001219525">
    <property type="component" value="Unassembled WGS sequence"/>
</dbReference>
<evidence type="ECO:0000256" key="2">
    <source>
        <dbReference type="ARBA" id="ARBA00022840"/>
    </source>
</evidence>
<dbReference type="InterPro" id="IPR008271">
    <property type="entry name" value="Ser/Thr_kinase_AS"/>
</dbReference>
<dbReference type="GO" id="GO:0010506">
    <property type="term" value="P:regulation of autophagy"/>
    <property type="evidence" value="ECO:0007669"/>
    <property type="project" value="InterPro"/>
</dbReference>
<sequence>MPRPFASHTLPDLTGKFIDDGALELVSLIGAGAYGKVYKARDTTAAPHEVPFYAVKCMPRYTPDSREAAIQENELIVHSMLSDHPRVITFYRFFVTHDFVFVVLELSTGGDLFHAMMERQSYRRRPALIKRVFNEILDAVEFLHRNGIYHRDIKPENLLCSSAGTEIRLADFGLSTHTQISTQFGCGSKVYMSPESLDKGNPDGCYSARCSDMWAISVIFTVLIAGRPPWCSAVLTDRGFASFRSNSNHLLRTLNITREANALLKRCFHENPRRRPTIAQFRASVNEIEMFAPDDVLLSPPRCITPPAIIPTTTLEWAVVAPPPSPVLVPVAVAAAAAAPAPADPCATPRPAHAARMPQQIKFSAFIVACSSSASSSYSFVTRPPASTPSSPTSASAAAFPSDSSVPLSDLSVPSFGIASVSTPPTTPATSVSNASAARAQVACAAAASPYPSLPTPPPRALIGSIRALPFPFRPTPPRAGAGRPLSHTAANKPLPPLPVPPAIPQLAAAPFAICKPGQFRSVASNARPTLPVRKQFMNKLKCREGL</sequence>
<feature type="region of interest" description="Disordered" evidence="4">
    <location>
        <begin position="475"/>
        <end position="494"/>
    </location>
</feature>
<dbReference type="InterPro" id="IPR017441">
    <property type="entry name" value="Protein_kinase_ATP_BS"/>
</dbReference>
<dbReference type="EMBL" id="JARJCW010000091">
    <property type="protein sequence ID" value="KAJ7195379.1"/>
    <property type="molecule type" value="Genomic_DNA"/>
</dbReference>
<dbReference type="Gene3D" id="1.10.510.10">
    <property type="entry name" value="Transferase(Phosphotransferase) domain 1"/>
    <property type="match status" value="1"/>
</dbReference>
<evidence type="ECO:0000259" key="5">
    <source>
        <dbReference type="PROSITE" id="PS50011"/>
    </source>
</evidence>
<reference evidence="6" key="1">
    <citation type="submission" date="2023-03" db="EMBL/GenBank/DDBJ databases">
        <title>Massive genome expansion in bonnet fungi (Mycena s.s.) driven by repeated elements and novel gene families across ecological guilds.</title>
        <authorList>
            <consortium name="Lawrence Berkeley National Laboratory"/>
            <person name="Harder C.B."/>
            <person name="Miyauchi S."/>
            <person name="Viragh M."/>
            <person name="Kuo A."/>
            <person name="Thoen E."/>
            <person name="Andreopoulos B."/>
            <person name="Lu D."/>
            <person name="Skrede I."/>
            <person name="Drula E."/>
            <person name="Henrissat B."/>
            <person name="Morin E."/>
            <person name="Kohler A."/>
            <person name="Barry K."/>
            <person name="LaButti K."/>
            <person name="Morin E."/>
            <person name="Salamov A."/>
            <person name="Lipzen A."/>
            <person name="Mereny Z."/>
            <person name="Hegedus B."/>
            <person name="Baldrian P."/>
            <person name="Stursova M."/>
            <person name="Weitz H."/>
            <person name="Taylor A."/>
            <person name="Grigoriev I.V."/>
            <person name="Nagy L.G."/>
            <person name="Martin F."/>
            <person name="Kauserud H."/>
        </authorList>
    </citation>
    <scope>NUCLEOTIDE SEQUENCE</scope>
    <source>
        <strain evidence="6">9144</strain>
    </source>
</reference>
<dbReference type="GO" id="GO:0005737">
    <property type="term" value="C:cytoplasm"/>
    <property type="evidence" value="ECO:0007669"/>
    <property type="project" value="TreeGrafter"/>
</dbReference>
<keyword evidence="1 3" id="KW-0547">Nucleotide-binding</keyword>
<dbReference type="GO" id="GO:0004674">
    <property type="term" value="F:protein serine/threonine kinase activity"/>
    <property type="evidence" value="ECO:0007669"/>
    <property type="project" value="InterPro"/>
</dbReference>
<dbReference type="PROSITE" id="PS00107">
    <property type="entry name" value="PROTEIN_KINASE_ATP"/>
    <property type="match status" value="1"/>
</dbReference>
<proteinExistence type="predicted"/>
<dbReference type="GO" id="GO:0005524">
    <property type="term" value="F:ATP binding"/>
    <property type="evidence" value="ECO:0007669"/>
    <property type="project" value="UniProtKB-UniRule"/>
</dbReference>
<dbReference type="PROSITE" id="PS50011">
    <property type="entry name" value="PROTEIN_KINASE_DOM"/>
    <property type="match status" value="1"/>
</dbReference>
<dbReference type="AlphaFoldDB" id="A0AAD6Y214"/>
<feature type="region of interest" description="Disordered" evidence="4">
    <location>
        <begin position="381"/>
        <end position="401"/>
    </location>
</feature>
<dbReference type="Pfam" id="PF00069">
    <property type="entry name" value="Pkinase"/>
    <property type="match status" value="1"/>
</dbReference>
<dbReference type="InterPro" id="IPR011009">
    <property type="entry name" value="Kinase-like_dom_sf"/>
</dbReference>
<keyword evidence="7" id="KW-1185">Reference proteome</keyword>
<accession>A0AAD6Y214</accession>
<protein>
    <submittedName>
        <fullName evidence="6">Kinase-like domain-containing protein</fullName>
    </submittedName>
</protein>
<dbReference type="PANTHER" id="PTHR24348:SF68">
    <property type="entry name" value="SERINE_THREONINE-PROTEIN KINASE ATG1C"/>
    <property type="match status" value="1"/>
</dbReference>
<dbReference type="InterPro" id="IPR045269">
    <property type="entry name" value="Atg1-like"/>
</dbReference>
<organism evidence="6 7">
    <name type="scientific">Mycena pura</name>
    <dbReference type="NCBI Taxonomy" id="153505"/>
    <lineage>
        <taxon>Eukaryota</taxon>
        <taxon>Fungi</taxon>
        <taxon>Dikarya</taxon>
        <taxon>Basidiomycota</taxon>
        <taxon>Agaricomycotina</taxon>
        <taxon>Agaricomycetes</taxon>
        <taxon>Agaricomycetidae</taxon>
        <taxon>Agaricales</taxon>
        <taxon>Marasmiineae</taxon>
        <taxon>Mycenaceae</taxon>
        <taxon>Mycena</taxon>
    </lineage>
</organism>
<gene>
    <name evidence="6" type="ORF">GGX14DRAFT_575696</name>
</gene>
<comment type="caution">
    <text evidence="6">The sequence shown here is derived from an EMBL/GenBank/DDBJ whole genome shotgun (WGS) entry which is preliminary data.</text>
</comment>
<dbReference type="SMART" id="SM00220">
    <property type="entry name" value="S_TKc"/>
    <property type="match status" value="1"/>
</dbReference>